<name>A0A1G7RQX3_CHIFI</name>
<dbReference type="EMBL" id="FNBN01000003">
    <property type="protein sequence ID" value="SDG13162.1"/>
    <property type="molecule type" value="Genomic_DNA"/>
</dbReference>
<dbReference type="Proteomes" id="UP000199045">
    <property type="component" value="Unassembled WGS sequence"/>
</dbReference>
<protein>
    <submittedName>
        <fullName evidence="1">Uncharacterized protein</fullName>
    </submittedName>
</protein>
<dbReference type="RefSeq" id="WP_176842293.1">
    <property type="nucleotide sequence ID" value="NZ_FNBN01000003.1"/>
</dbReference>
<dbReference type="AlphaFoldDB" id="A0A1G7RQX3"/>
<gene>
    <name evidence="1" type="ORF">SAMN04488121_103576</name>
</gene>
<organism evidence="1 2">
    <name type="scientific">Chitinophaga filiformis</name>
    <name type="common">Myxococcus filiformis</name>
    <name type="synonym">Flexibacter filiformis</name>
    <dbReference type="NCBI Taxonomy" id="104663"/>
    <lineage>
        <taxon>Bacteria</taxon>
        <taxon>Pseudomonadati</taxon>
        <taxon>Bacteroidota</taxon>
        <taxon>Chitinophagia</taxon>
        <taxon>Chitinophagales</taxon>
        <taxon>Chitinophagaceae</taxon>
        <taxon>Chitinophaga</taxon>
    </lineage>
</organism>
<proteinExistence type="predicted"/>
<dbReference type="STRING" id="104663.SAMN04488121_103576"/>
<evidence type="ECO:0000313" key="1">
    <source>
        <dbReference type="EMBL" id="SDG13162.1"/>
    </source>
</evidence>
<reference evidence="1 2" key="1">
    <citation type="submission" date="2016-10" db="EMBL/GenBank/DDBJ databases">
        <authorList>
            <person name="de Groot N.N."/>
        </authorList>
    </citation>
    <scope>NUCLEOTIDE SEQUENCE [LARGE SCALE GENOMIC DNA]</scope>
    <source>
        <strain evidence="1 2">DSM 527</strain>
    </source>
</reference>
<sequence>MTIGFKGGDGKQDVEWNVWSGGGNAQLSLESLNMAIGGIGLVSNYVTSTQSLVTVSA</sequence>
<accession>A0A1G7RQX3</accession>
<evidence type="ECO:0000313" key="2">
    <source>
        <dbReference type="Proteomes" id="UP000199045"/>
    </source>
</evidence>